<keyword evidence="3" id="KW-1185">Reference proteome</keyword>
<dbReference type="GO" id="GO:0005829">
    <property type="term" value="C:cytosol"/>
    <property type="evidence" value="ECO:0007669"/>
    <property type="project" value="TreeGrafter"/>
</dbReference>
<organism evidence="3 4">
    <name type="scientific">Pundamilia nyererei</name>
    <dbReference type="NCBI Taxonomy" id="303518"/>
    <lineage>
        <taxon>Eukaryota</taxon>
        <taxon>Metazoa</taxon>
        <taxon>Chordata</taxon>
        <taxon>Craniata</taxon>
        <taxon>Vertebrata</taxon>
        <taxon>Euteleostomi</taxon>
        <taxon>Actinopterygii</taxon>
        <taxon>Neopterygii</taxon>
        <taxon>Teleostei</taxon>
        <taxon>Neoteleostei</taxon>
        <taxon>Acanthomorphata</taxon>
        <taxon>Ovalentaria</taxon>
        <taxon>Cichlomorphae</taxon>
        <taxon>Cichliformes</taxon>
        <taxon>Cichlidae</taxon>
        <taxon>African cichlids</taxon>
        <taxon>Pseudocrenilabrinae</taxon>
        <taxon>Haplochromini</taxon>
        <taxon>Pundamilia</taxon>
    </lineage>
</organism>
<feature type="compositionally biased region" description="Basic and acidic residues" evidence="2">
    <location>
        <begin position="821"/>
        <end position="831"/>
    </location>
</feature>
<reference evidence="4" key="1">
    <citation type="submission" date="2025-08" db="UniProtKB">
        <authorList>
            <consortium name="RefSeq"/>
        </authorList>
    </citation>
    <scope>IDENTIFICATION</scope>
</reference>
<name>A0A9Y6JF45_9CICH</name>
<feature type="coiled-coil region" evidence="1">
    <location>
        <begin position="75"/>
        <end position="109"/>
    </location>
</feature>
<feature type="compositionally biased region" description="Polar residues" evidence="2">
    <location>
        <begin position="386"/>
        <end position="411"/>
    </location>
</feature>
<dbReference type="PANTHER" id="PTHR21553">
    <property type="entry name" value="ALMS1-RELATED"/>
    <property type="match status" value="1"/>
</dbReference>
<feature type="compositionally biased region" description="Basic residues" evidence="2">
    <location>
        <begin position="1178"/>
        <end position="1194"/>
    </location>
</feature>
<dbReference type="GeneID" id="106455913"/>
<dbReference type="PANTHER" id="PTHR21553:SF26">
    <property type="entry name" value="ALMS MOTIF DOMAIN-CONTAINING PROTEIN"/>
    <property type="match status" value="1"/>
</dbReference>
<feature type="compositionally biased region" description="Basic and acidic residues" evidence="2">
    <location>
        <begin position="180"/>
        <end position="191"/>
    </location>
</feature>
<gene>
    <name evidence="4" type="primary">LOC106455913</name>
</gene>
<evidence type="ECO:0000256" key="1">
    <source>
        <dbReference type="SAM" id="Coils"/>
    </source>
</evidence>
<feature type="compositionally biased region" description="Basic and acidic residues" evidence="2">
    <location>
        <begin position="1164"/>
        <end position="1177"/>
    </location>
</feature>
<dbReference type="RefSeq" id="XP_013767426.1">
    <property type="nucleotide sequence ID" value="XM_013911972.1"/>
</dbReference>
<feature type="region of interest" description="Disordered" evidence="2">
    <location>
        <begin position="1071"/>
        <end position="1122"/>
    </location>
</feature>
<keyword evidence="1" id="KW-0175">Coiled coil</keyword>
<proteinExistence type="predicted"/>
<feature type="region of interest" description="Disordered" evidence="2">
    <location>
        <begin position="284"/>
        <end position="324"/>
    </location>
</feature>
<feature type="region of interest" description="Disordered" evidence="2">
    <location>
        <begin position="484"/>
        <end position="534"/>
    </location>
</feature>
<feature type="region of interest" description="Disordered" evidence="2">
    <location>
        <begin position="1155"/>
        <end position="1194"/>
    </location>
</feature>
<accession>A0A9Y6JF45</accession>
<evidence type="ECO:0000313" key="4">
    <source>
        <dbReference type="RefSeq" id="XP_013767426.1"/>
    </source>
</evidence>
<feature type="region of interest" description="Disordered" evidence="2">
    <location>
        <begin position="951"/>
        <end position="983"/>
    </location>
</feature>
<feature type="compositionally biased region" description="Basic and acidic residues" evidence="2">
    <location>
        <begin position="488"/>
        <end position="499"/>
    </location>
</feature>
<dbReference type="GO" id="GO:0005814">
    <property type="term" value="C:centriole"/>
    <property type="evidence" value="ECO:0007669"/>
    <property type="project" value="TreeGrafter"/>
</dbReference>
<feature type="compositionally biased region" description="Basic and acidic residues" evidence="2">
    <location>
        <begin position="510"/>
        <end position="521"/>
    </location>
</feature>
<dbReference type="GO" id="GO:0005813">
    <property type="term" value="C:centrosome"/>
    <property type="evidence" value="ECO:0007669"/>
    <property type="project" value="TreeGrafter"/>
</dbReference>
<protein>
    <submittedName>
        <fullName evidence="4">Uncharacterized protein LOC106455913 isoform X1</fullName>
    </submittedName>
</protein>
<sequence>MEKVTEHLPERMRPLSVTKEKLPCKRFTEHHSSSIPVQPSSEPIKVMKSTITEVTAPLSGYALAEAEASRSTGSLSVGEDNMERQRQELQEAQRRVLEQREALMLQQRQREDERRRQDLEMVQMRRQKETLQALINTDAQPVSRPDGETVVSENINQNRLQLLASLLKAIEESNGGTLSHLEDPQDRDSSSEQHPSNSSQTVQSDAPAGPGLTSVLHSGHLHPPRAAKPPVTRLRLGFLEMMTEQHELSAIQEVETPVDASQLAAVGPDNGVTVPSHIERWDQQEEYDSSMASDRTLQTTSEFSSGQKISERLSSSGTSSGRSSLWRERLLLTEAGASPESSISDSVPRKKSPLSSDSGRGADFSGPAVTSYRSPTESPNRPPGSDSFSSTTISTGSYMTTDPEQNVNTGEEQPDKSLLHKRTDQQEGGADLQHVSCLSGESFCVKENSATGPPGLSVDSMFSDSSIQQIIDKYTRELDLSLSSAGKTDSEGSHMEERSASVSQQSLFRVLERRGEDESSARRQSLLSDAAGTETRGLEVHNQVDPKVGEFSAGASLLVDDHEQDSFRPLIGQLADRSSCLVTEQRDSALEQLVGHPSAHSSMLGHSPGQLFSPSVGQDGWDSTLSRMIGRLSHQSSSHWLSGGRDLYAGHMMGRMETQQSTSWLDEAPDESQMRPLVGELDESAEQHSGSSVKRNRVTLVVSADIRVPSYPALPPEASSHSASVPAMSPHPQDPTQQNQTSSTDMDSGRAEEFAGSDSFHPLLAEVTQNETADLSITFHQPEHSVHNFPDVHQATRECSVTTPVEVISNSDLSSVESEPSPEHLRTEEPNRSPAASSTLHESFSQLITTQCHPQESVLIVSPTVRADVEQTAEILSNLSMGDETPALGVSRAEERLGGADSISAEEIKCGHGPNLRNVSPVSDKILEAAKEKGILEQSEITLVSLTDSTLQDQESTSSEEEGAWVIKNPDGRGEEGQKGQEMEGAESTLIPEETPEYDSQTHPVTVLEFQWGLCRDQPDVNQQKLAALLQRSNHRVKEIKAKAALAKTQRELQVLPEGSEQAKANTCQPVTCNTKTKPEPLHKASTKSKGEQAPQQMEESGFIKQQKPPQLLPPVSDSEQKKLDDMKICTLEQRRRNLSKMHQRTQRLYEQLEEVKHRKASKSRQEDYAKNRLKAKEFHKKTLQKLRAKQTQQ</sequence>
<feature type="region of interest" description="Disordered" evidence="2">
    <location>
        <begin position="712"/>
        <end position="758"/>
    </location>
</feature>
<dbReference type="AlphaFoldDB" id="A0A9Y6JF45"/>
<feature type="compositionally biased region" description="Basic and acidic residues" evidence="2">
    <location>
        <begin position="970"/>
        <end position="982"/>
    </location>
</feature>
<feature type="region of interest" description="Disordered" evidence="2">
    <location>
        <begin position="810"/>
        <end position="842"/>
    </location>
</feature>
<feature type="compositionally biased region" description="Polar residues" evidence="2">
    <location>
        <begin position="734"/>
        <end position="746"/>
    </location>
</feature>
<feature type="compositionally biased region" description="Polar residues" evidence="2">
    <location>
        <begin position="290"/>
        <end position="308"/>
    </location>
</feature>
<evidence type="ECO:0000256" key="2">
    <source>
        <dbReference type="SAM" id="MobiDB-lite"/>
    </source>
</evidence>
<feature type="region of interest" description="Disordered" evidence="2">
    <location>
        <begin position="336"/>
        <end position="417"/>
    </location>
</feature>
<dbReference type="GO" id="GO:0046599">
    <property type="term" value="P:regulation of centriole replication"/>
    <property type="evidence" value="ECO:0007669"/>
    <property type="project" value="TreeGrafter"/>
</dbReference>
<dbReference type="Proteomes" id="UP000695023">
    <property type="component" value="Unplaced"/>
</dbReference>
<feature type="compositionally biased region" description="Low complexity" evidence="2">
    <location>
        <begin position="312"/>
        <end position="324"/>
    </location>
</feature>
<evidence type="ECO:0000313" key="3">
    <source>
        <dbReference type="Proteomes" id="UP000695023"/>
    </source>
</evidence>
<feature type="region of interest" description="Disordered" evidence="2">
    <location>
        <begin position="176"/>
        <end position="229"/>
    </location>
</feature>